<sequence length="95" mass="10749">MPGSDRFHGGTSLHFTHVCLPEDGGLHDGHFVPLNAVVTLFVERLPINYDIFFSLTHKAKCDFKISRPSISRPLNWIKAAEIFLQTRSEWNSAIV</sequence>
<reference evidence="1 2" key="1">
    <citation type="journal article" date="2020" name="ISME J.">
        <title>Uncovering the hidden diversity of litter-decomposition mechanisms in mushroom-forming fungi.</title>
        <authorList>
            <person name="Floudas D."/>
            <person name="Bentzer J."/>
            <person name="Ahren D."/>
            <person name="Johansson T."/>
            <person name="Persson P."/>
            <person name="Tunlid A."/>
        </authorList>
    </citation>
    <scope>NUCLEOTIDE SEQUENCE [LARGE SCALE GENOMIC DNA]</scope>
    <source>
        <strain evidence="1 2">CBS 661.87</strain>
    </source>
</reference>
<proteinExistence type="predicted"/>
<dbReference type="AlphaFoldDB" id="A0A8H5GTW4"/>
<dbReference type="EMBL" id="JAACJP010000049">
    <property type="protein sequence ID" value="KAF5370992.1"/>
    <property type="molecule type" value="Genomic_DNA"/>
</dbReference>
<comment type="caution">
    <text evidence="1">The sequence shown here is derived from an EMBL/GenBank/DDBJ whole genome shotgun (WGS) entry which is preliminary data.</text>
</comment>
<gene>
    <name evidence="1" type="ORF">D9615_010008</name>
</gene>
<keyword evidence="2" id="KW-1185">Reference proteome</keyword>
<protein>
    <submittedName>
        <fullName evidence="1">Uncharacterized protein</fullName>
    </submittedName>
</protein>
<evidence type="ECO:0000313" key="1">
    <source>
        <dbReference type="EMBL" id="KAF5370992.1"/>
    </source>
</evidence>
<dbReference type="Proteomes" id="UP000565441">
    <property type="component" value="Unassembled WGS sequence"/>
</dbReference>
<name>A0A8H5GTW4_9AGAR</name>
<accession>A0A8H5GTW4</accession>
<organism evidence="1 2">
    <name type="scientific">Tricholomella constricta</name>
    <dbReference type="NCBI Taxonomy" id="117010"/>
    <lineage>
        <taxon>Eukaryota</taxon>
        <taxon>Fungi</taxon>
        <taxon>Dikarya</taxon>
        <taxon>Basidiomycota</taxon>
        <taxon>Agaricomycotina</taxon>
        <taxon>Agaricomycetes</taxon>
        <taxon>Agaricomycetidae</taxon>
        <taxon>Agaricales</taxon>
        <taxon>Tricholomatineae</taxon>
        <taxon>Lyophyllaceae</taxon>
        <taxon>Tricholomella</taxon>
    </lineage>
</organism>
<dbReference type="OrthoDB" id="410198at2759"/>
<evidence type="ECO:0000313" key="2">
    <source>
        <dbReference type="Proteomes" id="UP000565441"/>
    </source>
</evidence>